<dbReference type="EMBL" id="BAAFJT010000001">
    <property type="protein sequence ID" value="GAB0176475.1"/>
    <property type="molecule type" value="Genomic_DNA"/>
</dbReference>
<comment type="caution">
    <text evidence="2">The sequence shown here is derived from an EMBL/GenBank/DDBJ whole genome shotgun (WGS) entry which is preliminary data.</text>
</comment>
<evidence type="ECO:0000313" key="2">
    <source>
        <dbReference type="EMBL" id="GAB0176475.1"/>
    </source>
</evidence>
<accession>A0ABC9VUJ0</accession>
<evidence type="ECO:0000256" key="1">
    <source>
        <dbReference type="SAM" id="MobiDB-lite"/>
    </source>
</evidence>
<feature type="compositionally biased region" description="Basic and acidic residues" evidence="1">
    <location>
        <begin position="102"/>
        <end position="111"/>
    </location>
</feature>
<reference evidence="2 3" key="1">
    <citation type="submission" date="2024-06" db="EMBL/GenBank/DDBJ databases">
        <title>The draft genome of Grus japonensis, version 3.</title>
        <authorList>
            <person name="Nabeshima K."/>
            <person name="Suzuki S."/>
            <person name="Onuma M."/>
        </authorList>
    </citation>
    <scope>NUCLEOTIDE SEQUENCE [LARGE SCALE GENOMIC DNA]</scope>
    <source>
        <strain evidence="2 3">451A</strain>
    </source>
</reference>
<sequence>MEEMVVRQAVPLQPIKDHTGADIHSAACGGPDVAAGGCDLKEAAARREPMQEQAPGRSCSLWETHTRAVLEESHPVGRTHVVEVHEGLYPMGGTSQLEEEEKSMMRKELQT</sequence>
<proteinExistence type="predicted"/>
<protein>
    <submittedName>
        <fullName evidence="2">Epimerase family protein SDR39U1</fullName>
    </submittedName>
</protein>
<name>A0ABC9VUJ0_GRUJA</name>
<organism evidence="2 3">
    <name type="scientific">Grus japonensis</name>
    <name type="common">Japanese crane</name>
    <name type="synonym">Red-crowned crane</name>
    <dbReference type="NCBI Taxonomy" id="30415"/>
    <lineage>
        <taxon>Eukaryota</taxon>
        <taxon>Metazoa</taxon>
        <taxon>Chordata</taxon>
        <taxon>Craniata</taxon>
        <taxon>Vertebrata</taxon>
        <taxon>Euteleostomi</taxon>
        <taxon>Archelosauria</taxon>
        <taxon>Archosauria</taxon>
        <taxon>Dinosauria</taxon>
        <taxon>Saurischia</taxon>
        <taxon>Theropoda</taxon>
        <taxon>Coelurosauria</taxon>
        <taxon>Aves</taxon>
        <taxon>Neognathae</taxon>
        <taxon>Neoaves</taxon>
        <taxon>Gruiformes</taxon>
        <taxon>Gruidae</taxon>
        <taxon>Grus</taxon>
    </lineage>
</organism>
<feature type="region of interest" description="Disordered" evidence="1">
    <location>
        <begin position="87"/>
        <end position="111"/>
    </location>
</feature>
<gene>
    <name evidence="2" type="ORF">GRJ2_000112700</name>
</gene>
<dbReference type="AlphaFoldDB" id="A0ABC9VUJ0"/>
<keyword evidence="3" id="KW-1185">Reference proteome</keyword>
<dbReference type="Proteomes" id="UP001623348">
    <property type="component" value="Unassembled WGS sequence"/>
</dbReference>
<evidence type="ECO:0000313" key="3">
    <source>
        <dbReference type="Proteomes" id="UP001623348"/>
    </source>
</evidence>